<keyword evidence="2" id="KW-1185">Reference proteome</keyword>
<reference evidence="2" key="1">
    <citation type="submission" date="2019-02" db="EMBL/GenBank/DDBJ databases">
        <title>Draft genome sequence of Sphaerospermopsis reniformis NIES-1949.</title>
        <authorList>
            <person name="Yamaguchi H."/>
            <person name="Suzuki S."/>
            <person name="Kawachi M."/>
        </authorList>
    </citation>
    <scope>NUCLEOTIDE SEQUENCE [LARGE SCALE GENOMIC DNA]</scope>
    <source>
        <strain evidence="2">NIES-1949</strain>
    </source>
</reference>
<sequence>MMRLILIGILILLTACSSIALQPTYELVEKAIAIQLEKTQKQLTQKLDLDFQKFEIKQVVITQEEPLTIEYLPAYHVQGTYDLTVKLPKKQITQPQKPFDIYLQIQREGKSWRLLLPEKTNNDKPSIWHSYQLMIDD</sequence>
<comment type="caution">
    <text evidence="1">The sequence shown here is derived from an EMBL/GenBank/DDBJ whole genome shotgun (WGS) entry which is preliminary data.</text>
</comment>
<evidence type="ECO:0008006" key="3">
    <source>
        <dbReference type="Google" id="ProtNLM"/>
    </source>
</evidence>
<evidence type="ECO:0000313" key="2">
    <source>
        <dbReference type="Proteomes" id="UP000300142"/>
    </source>
</evidence>
<dbReference type="PROSITE" id="PS51257">
    <property type="entry name" value="PROKAR_LIPOPROTEIN"/>
    <property type="match status" value="1"/>
</dbReference>
<organism evidence="1 2">
    <name type="scientific">Sphaerospermopsis reniformis</name>
    <dbReference type="NCBI Taxonomy" id="531300"/>
    <lineage>
        <taxon>Bacteria</taxon>
        <taxon>Bacillati</taxon>
        <taxon>Cyanobacteriota</taxon>
        <taxon>Cyanophyceae</taxon>
        <taxon>Nostocales</taxon>
        <taxon>Aphanizomenonaceae</taxon>
        <taxon>Sphaerospermopsis</taxon>
    </lineage>
</organism>
<proteinExistence type="predicted"/>
<accession>A0A479ZZ67</accession>
<name>A0A479ZZ67_9CYAN</name>
<gene>
    <name evidence="1" type="ORF">SR1949_16720</name>
</gene>
<protein>
    <recommendedName>
        <fullName evidence="3">Lipoprotein</fullName>
    </recommendedName>
</protein>
<dbReference type="RefSeq" id="WP_190647779.1">
    <property type="nucleotide sequence ID" value="NZ_BJCE01000042.1"/>
</dbReference>
<dbReference type="Proteomes" id="UP000300142">
    <property type="component" value="Unassembled WGS sequence"/>
</dbReference>
<dbReference type="EMBL" id="BJCE01000042">
    <property type="protein sequence ID" value="GCL36568.1"/>
    <property type="molecule type" value="Genomic_DNA"/>
</dbReference>
<evidence type="ECO:0000313" key="1">
    <source>
        <dbReference type="EMBL" id="GCL36568.1"/>
    </source>
</evidence>
<dbReference type="AlphaFoldDB" id="A0A479ZZ67"/>